<dbReference type="AlphaFoldDB" id="A0A8C8US92"/>
<protein>
    <submittedName>
        <fullName evidence="2">Uncharacterized protein</fullName>
    </submittedName>
</protein>
<organism evidence="2 3">
    <name type="scientific">Peromyscus maniculatus bairdii</name>
    <name type="common">Prairie deer mouse</name>
    <dbReference type="NCBI Taxonomy" id="230844"/>
    <lineage>
        <taxon>Eukaryota</taxon>
        <taxon>Metazoa</taxon>
        <taxon>Chordata</taxon>
        <taxon>Craniata</taxon>
        <taxon>Vertebrata</taxon>
        <taxon>Euteleostomi</taxon>
        <taxon>Mammalia</taxon>
        <taxon>Eutheria</taxon>
        <taxon>Euarchontoglires</taxon>
        <taxon>Glires</taxon>
        <taxon>Rodentia</taxon>
        <taxon>Myomorpha</taxon>
        <taxon>Muroidea</taxon>
        <taxon>Cricetidae</taxon>
        <taxon>Neotominae</taxon>
        <taxon>Peromyscus</taxon>
    </lineage>
</organism>
<dbReference type="GeneTree" id="ENSGT00910000147048"/>
<keyword evidence="3" id="KW-1185">Reference proteome</keyword>
<reference evidence="2" key="2">
    <citation type="submission" date="2025-08" db="UniProtKB">
        <authorList>
            <consortium name="Ensembl"/>
        </authorList>
    </citation>
    <scope>IDENTIFICATION</scope>
</reference>
<evidence type="ECO:0000256" key="1">
    <source>
        <dbReference type="SAM" id="MobiDB-lite"/>
    </source>
</evidence>
<feature type="region of interest" description="Disordered" evidence="1">
    <location>
        <begin position="41"/>
        <end position="61"/>
    </location>
</feature>
<evidence type="ECO:0000313" key="2">
    <source>
        <dbReference type="Ensembl" id="ENSPEMP00000034839.1"/>
    </source>
</evidence>
<sequence>HRPGSQSSGMESASSAVQMGVSFRSLLGEGFTCSLAALTSRTPSQGGGPTPPRLSGSSSSCSCCSDLARCIWSSRSCTRSSMMASRSSSSSSSLSLSLSEEYSSVSLRPCCWRL</sequence>
<dbReference type="Ensembl" id="ENSPEMT00000033790.1">
    <property type="protein sequence ID" value="ENSPEMP00000034839.1"/>
    <property type="gene ID" value="ENSPEMG00000029976.1"/>
</dbReference>
<feature type="region of interest" description="Disordered" evidence="1">
    <location>
        <begin position="79"/>
        <end position="105"/>
    </location>
</feature>
<reference evidence="2" key="3">
    <citation type="submission" date="2025-09" db="UniProtKB">
        <authorList>
            <consortium name="Ensembl"/>
        </authorList>
    </citation>
    <scope>IDENTIFICATION</scope>
</reference>
<accession>A0A8C8US92</accession>
<evidence type="ECO:0000313" key="3">
    <source>
        <dbReference type="Proteomes" id="UP000694547"/>
    </source>
</evidence>
<reference evidence="2 3" key="1">
    <citation type="submission" date="2018-10" db="EMBL/GenBank/DDBJ databases">
        <title>Improved assembly of the deer mouse Peromyscus maniculatus genome.</title>
        <authorList>
            <person name="Lassance J.-M."/>
            <person name="Hoekstra H.E."/>
        </authorList>
    </citation>
    <scope>NUCLEOTIDE SEQUENCE [LARGE SCALE GENOMIC DNA]</scope>
</reference>
<name>A0A8C8US92_PERMB</name>
<proteinExistence type="predicted"/>
<dbReference type="Proteomes" id="UP000694547">
    <property type="component" value="Chromosome 13"/>
</dbReference>